<protein>
    <recommendedName>
        <fullName evidence="3">DNA polymerase IV</fullName>
    </recommendedName>
</protein>
<dbReference type="HOGENOM" id="CLU_2854968_0_0_9"/>
<proteinExistence type="predicted"/>
<reference evidence="1" key="1">
    <citation type="submission" date="2009-01" db="EMBL/GenBank/DDBJ databases">
        <authorList>
            <person name="Qin X."/>
            <person name="Bachman B."/>
            <person name="Battles P."/>
            <person name="Bell A."/>
            <person name="Bess C."/>
            <person name="Bickham C."/>
            <person name="Chaboub L."/>
            <person name="Chen D."/>
            <person name="Coyle M."/>
            <person name="Deiros D.R."/>
            <person name="Dinh H."/>
            <person name="Forbes L."/>
            <person name="Fowler G."/>
            <person name="Francisco L."/>
            <person name="Fu Q."/>
            <person name="Gubbala S."/>
            <person name="Hale W."/>
            <person name="Han Y."/>
            <person name="Hemphill L."/>
            <person name="Highlander S.K."/>
            <person name="Hirani K."/>
            <person name="Hogues M."/>
            <person name="Jackson L."/>
            <person name="Jakkamsetti A."/>
            <person name="Javaid M."/>
            <person name="Jiang H."/>
            <person name="Korchina V."/>
            <person name="Kovar C."/>
            <person name="Lara F."/>
            <person name="Lee S."/>
            <person name="Mata R."/>
            <person name="Mathew T."/>
            <person name="Moen C."/>
            <person name="Morales K."/>
            <person name="Munidasa M."/>
            <person name="Nazareth L."/>
            <person name="Ngo R."/>
            <person name="Nguyen L."/>
            <person name="Okwuonu G."/>
            <person name="Ongeri F."/>
            <person name="Patil S."/>
            <person name="Petrosino J."/>
            <person name="Pham C."/>
            <person name="Pham P."/>
            <person name="Pu L.-L."/>
            <person name="Puazo M."/>
            <person name="Raj R."/>
            <person name="Reid J."/>
            <person name="Rouhana J."/>
            <person name="Saada N."/>
            <person name="Shang Y."/>
            <person name="Simmons D."/>
            <person name="Thornton R."/>
            <person name="Warren J."/>
            <person name="Weissenberger G."/>
            <person name="Zhang J."/>
            <person name="Zhang L."/>
            <person name="Zhou C."/>
            <person name="Zhu D."/>
            <person name="Muzny D."/>
            <person name="Worley K."/>
            <person name="Gibbs R."/>
        </authorList>
    </citation>
    <scope>NUCLEOTIDE SEQUENCE [LARGE SCALE GENOMIC DNA]</scope>
    <source>
        <strain evidence="1">LMS2-1</strain>
    </source>
</reference>
<keyword evidence="2" id="KW-1185">Reference proteome</keyword>
<gene>
    <name evidence="1" type="ORF">HMPREF0539_0028</name>
</gene>
<dbReference type="AlphaFoldDB" id="C2JSZ4"/>
<evidence type="ECO:0008006" key="3">
    <source>
        <dbReference type="Google" id="ProtNLM"/>
    </source>
</evidence>
<comment type="caution">
    <text evidence="1">The sequence shown here is derived from an EMBL/GenBank/DDBJ whole genome shotgun (WGS) entry which is preliminary data.</text>
</comment>
<dbReference type="EMBL" id="ACIZ01000004">
    <property type="protein sequence ID" value="EEN81856.1"/>
    <property type="molecule type" value="Genomic_DNA"/>
</dbReference>
<evidence type="ECO:0000313" key="1">
    <source>
        <dbReference type="EMBL" id="EEN81856.1"/>
    </source>
</evidence>
<organism evidence="1 2">
    <name type="scientific">Lacticaseibacillus rhamnosus (strain LMS2-1)</name>
    <dbReference type="NCBI Taxonomy" id="525361"/>
    <lineage>
        <taxon>Bacteria</taxon>
        <taxon>Bacillati</taxon>
        <taxon>Bacillota</taxon>
        <taxon>Bacilli</taxon>
        <taxon>Lactobacillales</taxon>
        <taxon>Lactobacillaceae</taxon>
        <taxon>Lacticaseibacillus</taxon>
    </lineage>
</organism>
<sequence length="64" mass="6951">ISQASSMQLSLFESAEKEEANVLLDQTIDKIRQLYGYKAIVRGYSKEKGATAIDRAGLVGGHHG</sequence>
<feature type="non-terminal residue" evidence="1">
    <location>
        <position position="1"/>
    </location>
</feature>
<accession>C2JSZ4</accession>
<evidence type="ECO:0000313" key="2">
    <source>
        <dbReference type="Proteomes" id="UP000004525"/>
    </source>
</evidence>
<dbReference type="Proteomes" id="UP000004525">
    <property type="component" value="Unassembled WGS sequence"/>
</dbReference>
<name>C2JSZ4_LACRM</name>